<protein>
    <submittedName>
        <fullName evidence="2">Uncharacterized protein LOC136089186 isoform X2</fullName>
    </submittedName>
</protein>
<organism evidence="1 2">
    <name type="scientific">Hydra vulgaris</name>
    <name type="common">Hydra</name>
    <name type="synonym">Hydra attenuata</name>
    <dbReference type="NCBI Taxonomy" id="6087"/>
    <lineage>
        <taxon>Eukaryota</taxon>
        <taxon>Metazoa</taxon>
        <taxon>Cnidaria</taxon>
        <taxon>Hydrozoa</taxon>
        <taxon>Hydroidolina</taxon>
        <taxon>Anthoathecata</taxon>
        <taxon>Aplanulata</taxon>
        <taxon>Hydridae</taxon>
        <taxon>Hydra</taxon>
    </lineage>
</organism>
<evidence type="ECO:0000313" key="2">
    <source>
        <dbReference type="RefSeq" id="XP_065670961.1"/>
    </source>
</evidence>
<name>A0ABM4D9E9_HYDVU</name>
<keyword evidence="1" id="KW-1185">Reference proteome</keyword>
<proteinExistence type="predicted"/>
<reference evidence="2" key="1">
    <citation type="submission" date="2025-08" db="UniProtKB">
        <authorList>
            <consortium name="RefSeq"/>
        </authorList>
    </citation>
    <scope>IDENTIFICATION</scope>
</reference>
<gene>
    <name evidence="2" type="primary">LOC136089186</name>
</gene>
<dbReference type="Proteomes" id="UP001652625">
    <property type="component" value="Chromosome 13"/>
</dbReference>
<evidence type="ECO:0000313" key="1">
    <source>
        <dbReference type="Proteomes" id="UP001652625"/>
    </source>
</evidence>
<dbReference type="RefSeq" id="XP_065670961.1">
    <property type="nucleotide sequence ID" value="XM_065814889.1"/>
</dbReference>
<sequence>MSYRIVNQDQPNSKSNDCDNKTALLQDTTSLKVLCELGKTEEIRNTYTPRIVYYDLIKNDKIKELSSLNEANVLDKTSGPCIQQLDEVLKANKVERQTYHGKCFVTAIEKHEVTGKNPNVAFELFK</sequence>
<dbReference type="GeneID" id="136089186"/>
<accession>A0ABM4D9E9</accession>